<dbReference type="InterPro" id="IPR002586">
    <property type="entry name" value="CobQ/CobB/MinD/ParA_Nub-bd_dom"/>
</dbReference>
<gene>
    <name evidence="3" type="ORF">GCM10009533_38830</name>
</gene>
<dbReference type="Proteomes" id="UP001500729">
    <property type="component" value="Unassembled WGS sequence"/>
</dbReference>
<evidence type="ECO:0000313" key="4">
    <source>
        <dbReference type="Proteomes" id="UP001500729"/>
    </source>
</evidence>
<dbReference type="PANTHER" id="PTHR43384">
    <property type="entry name" value="SEPTUM SITE-DETERMINING PROTEIN MIND HOMOLOG, CHLOROPLASTIC-RELATED"/>
    <property type="match status" value="1"/>
</dbReference>
<evidence type="ECO:0000256" key="1">
    <source>
        <dbReference type="SAM" id="MobiDB-lite"/>
    </source>
</evidence>
<dbReference type="InterPro" id="IPR050625">
    <property type="entry name" value="ParA/MinD_ATPase"/>
</dbReference>
<dbReference type="InterPro" id="IPR027417">
    <property type="entry name" value="P-loop_NTPase"/>
</dbReference>
<name>A0ABP3N5L6_SACER</name>
<feature type="compositionally biased region" description="Basic and acidic residues" evidence="1">
    <location>
        <begin position="186"/>
        <end position="201"/>
    </location>
</feature>
<comment type="caution">
    <text evidence="3">The sequence shown here is derived from an EMBL/GenBank/DDBJ whole genome shotgun (WGS) entry which is preliminary data.</text>
</comment>
<feature type="region of interest" description="Disordered" evidence="1">
    <location>
        <begin position="1"/>
        <end position="202"/>
    </location>
</feature>
<accession>A0ABP3N5L6</accession>
<dbReference type="Pfam" id="PF01656">
    <property type="entry name" value="CbiA"/>
    <property type="match status" value="1"/>
</dbReference>
<feature type="compositionally biased region" description="Low complexity" evidence="1">
    <location>
        <begin position="132"/>
        <end position="143"/>
    </location>
</feature>
<dbReference type="SUPFAM" id="SSF52540">
    <property type="entry name" value="P-loop containing nucleoside triphosphate hydrolases"/>
    <property type="match status" value="1"/>
</dbReference>
<dbReference type="Gene3D" id="3.40.50.300">
    <property type="entry name" value="P-loop containing nucleotide triphosphate hydrolases"/>
    <property type="match status" value="1"/>
</dbReference>
<protein>
    <recommendedName>
        <fullName evidence="2">CobQ/CobB/MinD/ParA nucleotide binding domain-containing protein</fullName>
    </recommendedName>
</protein>
<dbReference type="PANTHER" id="PTHR43384:SF14">
    <property type="entry name" value="ESX-1 SECRETION-ASSOCIATED PROTEIN ESPI"/>
    <property type="match status" value="1"/>
</dbReference>
<dbReference type="EMBL" id="BAAAGS010000025">
    <property type="protein sequence ID" value="GAA0535904.1"/>
    <property type="molecule type" value="Genomic_DNA"/>
</dbReference>
<feature type="compositionally biased region" description="Pro residues" evidence="1">
    <location>
        <begin position="122"/>
        <end position="131"/>
    </location>
</feature>
<keyword evidence="4" id="KW-1185">Reference proteome</keyword>
<organism evidence="3 4">
    <name type="scientific">Saccharopolyspora erythraea</name>
    <name type="common">Streptomyces erythraeus</name>
    <dbReference type="NCBI Taxonomy" id="1836"/>
    <lineage>
        <taxon>Bacteria</taxon>
        <taxon>Bacillati</taxon>
        <taxon>Actinomycetota</taxon>
        <taxon>Actinomycetes</taxon>
        <taxon>Pseudonocardiales</taxon>
        <taxon>Pseudonocardiaceae</taxon>
        <taxon>Saccharopolyspora</taxon>
    </lineage>
</organism>
<evidence type="ECO:0000313" key="3">
    <source>
        <dbReference type="EMBL" id="GAA0535904.1"/>
    </source>
</evidence>
<reference evidence="4" key="1">
    <citation type="journal article" date="2019" name="Int. J. Syst. Evol. Microbiol.">
        <title>The Global Catalogue of Microorganisms (GCM) 10K type strain sequencing project: providing services to taxonomists for standard genome sequencing and annotation.</title>
        <authorList>
            <consortium name="The Broad Institute Genomics Platform"/>
            <consortium name="The Broad Institute Genome Sequencing Center for Infectious Disease"/>
            <person name="Wu L."/>
            <person name="Ma J."/>
        </authorList>
    </citation>
    <scope>NUCLEOTIDE SEQUENCE [LARGE SCALE GENOMIC DNA]</scope>
    <source>
        <strain evidence="4">JCM 10303</strain>
    </source>
</reference>
<sequence length="474" mass="48198">MSTSDHTPGGQPGPPAGRPWSGGATERPPWEKDADTTQRIPPVQDTPAGQQNTGAHQQSPAVGQQNPAAGQGSAKGQQPSPGPPQGSATGQQNPAAAQQQSPSGQQPVTPPNAPSGRQGPSAPGPAGPPAPAASAHRGAVAPPSQQPTVRHAPSQQPTVKHPVRPGAFASPQHEHPPPRPPSSSAKSHDLVGRVPHGDSATRRFGRAVVRAFSSTKQPRELEEILTAVQAPITTGRRIAVTSVRGGAGKTAVAAMLGSVFAGRRAEPVLAVDADPDAGSLSWRLGVESAMTLPGLAPALQTASGQDLSSVDRLLPRTSRGLWVVPGGGAAQPQLARDVTRALSRLFAVAVLDCTTGMNNPAAGAVLSDAHAVVVVAPASPDGVRTTAEALTRIGPAALQHVVVALNAVDRTGAAALRTKQALSLFSQLGLPAVVLPHDRHAGAGGPIDPGRLAEPTVTEVSRLAAWSLRRARPL</sequence>
<feature type="domain" description="CobQ/CobB/MinD/ParA nucleotide binding" evidence="2">
    <location>
        <begin position="238"/>
        <end position="289"/>
    </location>
</feature>
<proteinExistence type="predicted"/>
<feature type="compositionally biased region" description="Polar residues" evidence="1">
    <location>
        <begin position="47"/>
        <end position="66"/>
    </location>
</feature>
<evidence type="ECO:0000259" key="2">
    <source>
        <dbReference type="Pfam" id="PF01656"/>
    </source>
</evidence>
<dbReference type="RefSeq" id="WP_143538059.1">
    <property type="nucleotide sequence ID" value="NZ_BAAAGS010000025.1"/>
</dbReference>
<feature type="compositionally biased region" description="Low complexity" evidence="1">
    <location>
        <begin position="67"/>
        <end position="107"/>
    </location>
</feature>